<reference evidence="1" key="2">
    <citation type="journal article" date="2007" name="Science">
        <title>Draft genome sequence of the sexually transmitted pathogen Trichomonas vaginalis.</title>
        <authorList>
            <person name="Carlton J.M."/>
            <person name="Hirt R.P."/>
            <person name="Silva J.C."/>
            <person name="Delcher A.L."/>
            <person name="Schatz M."/>
            <person name="Zhao Q."/>
            <person name="Wortman J.R."/>
            <person name="Bidwell S.L."/>
            <person name="Alsmark U.C.M."/>
            <person name="Besteiro S."/>
            <person name="Sicheritz-Ponten T."/>
            <person name="Noel C.J."/>
            <person name="Dacks J.B."/>
            <person name="Foster P.G."/>
            <person name="Simillion C."/>
            <person name="Van de Peer Y."/>
            <person name="Miranda-Saavedra D."/>
            <person name="Barton G.J."/>
            <person name="Westrop G.D."/>
            <person name="Mueller S."/>
            <person name="Dessi D."/>
            <person name="Fiori P.L."/>
            <person name="Ren Q."/>
            <person name="Paulsen I."/>
            <person name="Zhang H."/>
            <person name="Bastida-Corcuera F.D."/>
            <person name="Simoes-Barbosa A."/>
            <person name="Brown M.T."/>
            <person name="Hayes R.D."/>
            <person name="Mukherjee M."/>
            <person name="Okumura C.Y."/>
            <person name="Schneider R."/>
            <person name="Smith A.J."/>
            <person name="Vanacova S."/>
            <person name="Villalvazo M."/>
            <person name="Haas B.J."/>
            <person name="Pertea M."/>
            <person name="Feldblyum T.V."/>
            <person name="Utterback T.R."/>
            <person name="Shu C.L."/>
            <person name="Osoegawa K."/>
            <person name="de Jong P.J."/>
            <person name="Hrdy I."/>
            <person name="Horvathova L."/>
            <person name="Zubacova Z."/>
            <person name="Dolezal P."/>
            <person name="Malik S.B."/>
            <person name="Logsdon J.M. Jr."/>
            <person name="Henze K."/>
            <person name="Gupta A."/>
            <person name="Wang C.C."/>
            <person name="Dunne R.L."/>
            <person name="Upcroft J.A."/>
            <person name="Upcroft P."/>
            <person name="White O."/>
            <person name="Salzberg S.L."/>
            <person name="Tang P."/>
            <person name="Chiu C.-H."/>
            <person name="Lee Y.-S."/>
            <person name="Embley T.M."/>
            <person name="Coombs G.H."/>
            <person name="Mottram J.C."/>
            <person name="Tachezy J."/>
            <person name="Fraser-Liggett C.M."/>
            <person name="Johnson P.J."/>
        </authorList>
    </citation>
    <scope>NUCLEOTIDE SEQUENCE [LARGE SCALE GENOMIC DNA]</scope>
    <source>
        <strain evidence="1">G3</strain>
    </source>
</reference>
<dbReference type="PANTHER" id="PTHR45661">
    <property type="entry name" value="SURFACE ANTIGEN"/>
    <property type="match status" value="1"/>
</dbReference>
<dbReference type="InterPro" id="IPR032675">
    <property type="entry name" value="LRR_dom_sf"/>
</dbReference>
<dbReference type="SUPFAM" id="SSF52058">
    <property type="entry name" value="L domain-like"/>
    <property type="match status" value="1"/>
</dbReference>
<protein>
    <submittedName>
        <fullName evidence="1">Surface antigen BspA-like</fullName>
    </submittedName>
</protein>
<sequence length="410" mass="47067">MIVDASYFITNCTIFVYPNGFVRYVYTKAKMSFTHKTLFSQYAIKRTSNITVSYLNKPNLVITTNSLIMDYEQTTIYEFWGYNYSQITVPNTVTKISSKAFENSTIQEVEFEENSHLSVIGDSAFKNCSNIESIHFDPTIVITIMNNAFEDCIKLESVRNINNIPDYCFRGCFNLKNVDLREGSEKIGVQSFDNCFSLESINIPSTVKIISDYAFNHCNKLKSIIFTETNSLEKISINSISNCESLSNISSFSSNQYKCESNTLYNKRNSKYYLIHHLCKSHDRVLILNCDVICSYSFNQSIHIENVSIISNSVSLIETNSFNNCNNLKYINFPFCVEIVEPFLFNKCHSISCPLIIENTSIDYLKMINQSGIPIRLMIKCKVVQGSNILQNIRKLYNSSAKIFFRHLCK</sequence>
<reference evidence="1" key="1">
    <citation type="submission" date="2006-10" db="EMBL/GenBank/DDBJ databases">
        <authorList>
            <person name="Amadeo P."/>
            <person name="Zhao Q."/>
            <person name="Wortman J."/>
            <person name="Fraser-Liggett C."/>
            <person name="Carlton J."/>
        </authorList>
    </citation>
    <scope>NUCLEOTIDE SEQUENCE</scope>
    <source>
        <strain evidence="1">G3</strain>
    </source>
</reference>
<proteinExistence type="predicted"/>
<dbReference type="AlphaFoldDB" id="A2DXS3"/>
<dbReference type="PANTHER" id="PTHR45661:SF3">
    <property type="entry name" value="IG-LIKE DOMAIN-CONTAINING PROTEIN"/>
    <property type="match status" value="1"/>
</dbReference>
<dbReference type="InterPro" id="IPR026906">
    <property type="entry name" value="LRR_5"/>
</dbReference>
<dbReference type="VEuPathDB" id="TrichDB:TVAGG3_0683310"/>
<dbReference type="STRING" id="5722.A2DXS3"/>
<dbReference type="Gene3D" id="3.80.10.10">
    <property type="entry name" value="Ribonuclease Inhibitor"/>
    <property type="match status" value="2"/>
</dbReference>
<dbReference type="InParanoid" id="A2DXS3"/>
<evidence type="ECO:0000313" key="2">
    <source>
        <dbReference type="Proteomes" id="UP000001542"/>
    </source>
</evidence>
<dbReference type="VEuPathDB" id="TrichDB:TVAG_219660"/>
<evidence type="ECO:0000313" key="1">
    <source>
        <dbReference type="EMBL" id="EAY14783.1"/>
    </source>
</evidence>
<dbReference type="Proteomes" id="UP000001542">
    <property type="component" value="Unassembled WGS sequence"/>
</dbReference>
<dbReference type="EMBL" id="DS113265">
    <property type="protein sequence ID" value="EAY14783.1"/>
    <property type="molecule type" value="Genomic_DNA"/>
</dbReference>
<dbReference type="InterPro" id="IPR053139">
    <property type="entry name" value="Surface_bspA-like"/>
</dbReference>
<dbReference type="KEGG" id="tva:4772760"/>
<accession>A2DXS3</accession>
<dbReference type="RefSeq" id="XP_001327006.1">
    <property type="nucleotide sequence ID" value="XM_001326971.1"/>
</dbReference>
<organism evidence="1 2">
    <name type="scientific">Trichomonas vaginalis (strain ATCC PRA-98 / G3)</name>
    <dbReference type="NCBI Taxonomy" id="412133"/>
    <lineage>
        <taxon>Eukaryota</taxon>
        <taxon>Metamonada</taxon>
        <taxon>Parabasalia</taxon>
        <taxon>Trichomonadida</taxon>
        <taxon>Trichomonadidae</taxon>
        <taxon>Trichomonas</taxon>
    </lineage>
</organism>
<dbReference type="Pfam" id="PF13306">
    <property type="entry name" value="LRR_5"/>
    <property type="match status" value="2"/>
</dbReference>
<gene>
    <name evidence="1" type="ORF">TVAG_219650</name>
</gene>
<keyword evidence="2" id="KW-1185">Reference proteome</keyword>
<name>A2DXS3_TRIV3</name>